<dbReference type="Pfam" id="PF02517">
    <property type="entry name" value="Rce1-like"/>
    <property type="match status" value="1"/>
</dbReference>
<name>A0ABT0XEG9_9BACI</name>
<feature type="transmembrane region" description="Helical" evidence="1">
    <location>
        <begin position="54"/>
        <end position="74"/>
    </location>
</feature>
<evidence type="ECO:0000313" key="4">
    <source>
        <dbReference type="Proteomes" id="UP001203665"/>
    </source>
</evidence>
<reference evidence="3" key="1">
    <citation type="submission" date="2022-06" db="EMBL/GenBank/DDBJ databases">
        <title>Alkalicoccobacillus porphyridii sp. nov., isolated from a marine red alga, Porphyridium purpureum and reclassification of Shouchella plakortidis and Shouchella gibsonii as Alkalicoccobacillus plakortidis comb. nov. and Alkalicoccobacillus gibsonii comb. nov.</title>
        <authorList>
            <person name="Kim K.H."/>
            <person name="Lee J.K."/>
            <person name="Han D.M."/>
            <person name="Baek J.H."/>
            <person name="Jeon C.O."/>
        </authorList>
    </citation>
    <scope>NUCLEOTIDE SEQUENCE</scope>
    <source>
        <strain evidence="3">DSM 19153</strain>
    </source>
</reference>
<keyword evidence="3" id="KW-0645">Protease</keyword>
<keyword evidence="1" id="KW-0812">Transmembrane</keyword>
<dbReference type="InterPro" id="IPR003675">
    <property type="entry name" value="Rce1/LyrA-like_dom"/>
</dbReference>
<evidence type="ECO:0000259" key="2">
    <source>
        <dbReference type="Pfam" id="PF02517"/>
    </source>
</evidence>
<dbReference type="EMBL" id="JAMQJY010000001">
    <property type="protein sequence ID" value="MCM2674298.1"/>
    <property type="molecule type" value="Genomic_DNA"/>
</dbReference>
<dbReference type="GO" id="GO:0008237">
    <property type="term" value="F:metallopeptidase activity"/>
    <property type="evidence" value="ECO:0007669"/>
    <property type="project" value="UniProtKB-KW"/>
</dbReference>
<feature type="transmembrane region" description="Helical" evidence="1">
    <location>
        <begin position="167"/>
        <end position="185"/>
    </location>
</feature>
<accession>A0ABT0XEG9</accession>
<keyword evidence="3" id="KW-0378">Hydrolase</keyword>
<keyword evidence="1" id="KW-1133">Transmembrane helix</keyword>
<keyword evidence="4" id="KW-1185">Reference proteome</keyword>
<keyword evidence="1" id="KW-0472">Membrane</keyword>
<dbReference type="RefSeq" id="WP_251603720.1">
    <property type="nucleotide sequence ID" value="NZ_JAMQJY010000001.1"/>
</dbReference>
<proteinExistence type="predicted"/>
<feature type="transmembrane region" description="Helical" evidence="1">
    <location>
        <begin position="145"/>
        <end position="161"/>
    </location>
</feature>
<gene>
    <name evidence="3" type="ORF">NDM98_01370</name>
</gene>
<sequence>MNEKRSTIENMPTNILYLNAYLTQLFLLCVSGILIWLFYDSVANVFLIRMFDVSQAMILGSAFAIGIMVCEWILMKRVSKDALDDGGINKRLLGQMSLIHMVFFCLFVSIVEELLFRAVLQSLIGLIGASLLFAIVHVRYVTKPILFSVMIAVSFSLGLLFHWTNNILAPITAHFLINFISGLYIKFSNKPHLEG</sequence>
<feature type="transmembrane region" description="Helical" evidence="1">
    <location>
        <begin position="21"/>
        <end position="39"/>
    </location>
</feature>
<protein>
    <submittedName>
        <fullName evidence="3">CPBP family intramembrane metalloprotease</fullName>
    </submittedName>
</protein>
<evidence type="ECO:0000313" key="3">
    <source>
        <dbReference type="EMBL" id="MCM2674298.1"/>
    </source>
</evidence>
<keyword evidence="3" id="KW-0482">Metalloprotease</keyword>
<organism evidence="3 4">
    <name type="scientific">Alkalicoccobacillus plakortidis</name>
    <dbReference type="NCBI Taxonomy" id="444060"/>
    <lineage>
        <taxon>Bacteria</taxon>
        <taxon>Bacillati</taxon>
        <taxon>Bacillota</taxon>
        <taxon>Bacilli</taxon>
        <taxon>Bacillales</taxon>
        <taxon>Bacillaceae</taxon>
        <taxon>Alkalicoccobacillus</taxon>
    </lineage>
</organism>
<evidence type="ECO:0000256" key="1">
    <source>
        <dbReference type="SAM" id="Phobius"/>
    </source>
</evidence>
<comment type="caution">
    <text evidence="3">The sequence shown here is derived from an EMBL/GenBank/DDBJ whole genome shotgun (WGS) entry which is preliminary data.</text>
</comment>
<feature type="transmembrane region" description="Helical" evidence="1">
    <location>
        <begin position="118"/>
        <end position="138"/>
    </location>
</feature>
<feature type="transmembrane region" description="Helical" evidence="1">
    <location>
        <begin position="95"/>
        <end position="112"/>
    </location>
</feature>
<dbReference type="Proteomes" id="UP001203665">
    <property type="component" value="Unassembled WGS sequence"/>
</dbReference>
<feature type="domain" description="CAAX prenyl protease 2/Lysostaphin resistance protein A-like" evidence="2">
    <location>
        <begin position="96"/>
        <end position="180"/>
    </location>
</feature>